<name>A0A6G9QGR6_9GAMM</name>
<sequence>MSVINKMLQDLEKRQQSDSADNKVEPASFVRPELQFTTKAKPPTKSRLPWVLAALVVLMVWLGYSLFEQAQNIQPVSKVTTVKQPTVDETNIDPVKADAPNANSQTNQSQTIANTSVETTVLVDGAVNEVQVTDKQVSDEQLTDIALADAPSPVKAPAIASAESVSLASTRQDHPEQTLEKVVSSESIDNPAPVAAVTVIQPKQAAQPANMTVTEVNMTKPQLAQAQYQKAQVAEGAQRLKEASSLYLNAIILDPSLHAARKQLVMIYFGQNNTNTAIRLLESGISMFPAYWEFYLMKANIEKSLQEYQDALMTLSFIEDKQPFAKDKWIAQSEIAQQVGQFAIAEKAYRSLLTLESTQPRWWMGLGYALDSQQQYAQAALAYRSALQYPGLSDTAITFIEQRLVQLGESQ</sequence>
<dbReference type="Gene3D" id="1.25.40.10">
    <property type="entry name" value="Tetratricopeptide repeat domain"/>
    <property type="match status" value="2"/>
</dbReference>
<proteinExistence type="predicted"/>
<accession>A0A6G9QGR6</accession>
<keyword evidence="3" id="KW-1185">Reference proteome</keyword>
<dbReference type="EMBL" id="CP050313">
    <property type="protein sequence ID" value="QIR13363.1"/>
    <property type="molecule type" value="Genomic_DNA"/>
</dbReference>
<keyword evidence="1" id="KW-1133">Transmembrane helix</keyword>
<dbReference type="Pfam" id="PF13432">
    <property type="entry name" value="TPR_16"/>
    <property type="match status" value="1"/>
</dbReference>
<evidence type="ECO:0000313" key="3">
    <source>
        <dbReference type="Proteomes" id="UP000502608"/>
    </source>
</evidence>
<feature type="transmembrane region" description="Helical" evidence="1">
    <location>
        <begin position="48"/>
        <end position="67"/>
    </location>
</feature>
<dbReference type="InterPro" id="IPR011990">
    <property type="entry name" value="TPR-like_helical_dom_sf"/>
</dbReference>
<dbReference type="InterPro" id="IPR019734">
    <property type="entry name" value="TPR_rpt"/>
</dbReference>
<dbReference type="KEGG" id="saes:HBH39_01690"/>
<dbReference type="SUPFAM" id="SSF48452">
    <property type="entry name" value="TPR-like"/>
    <property type="match status" value="1"/>
</dbReference>
<dbReference type="Proteomes" id="UP000502608">
    <property type="component" value="Chromosome"/>
</dbReference>
<dbReference type="RefSeq" id="WP_167675023.1">
    <property type="nucleotide sequence ID" value="NZ_CP050313.1"/>
</dbReference>
<keyword evidence="1" id="KW-0472">Membrane</keyword>
<protein>
    <submittedName>
        <fullName evidence="2">Tetratricopeptide repeat protein</fullName>
    </submittedName>
</protein>
<dbReference type="AlphaFoldDB" id="A0A6G9QGR6"/>
<dbReference type="SMART" id="SM00028">
    <property type="entry name" value="TPR"/>
    <property type="match status" value="4"/>
</dbReference>
<evidence type="ECO:0000256" key="1">
    <source>
        <dbReference type="SAM" id="Phobius"/>
    </source>
</evidence>
<organism evidence="2 3">
    <name type="scientific">Shewanella aestuarii</name>
    <dbReference type="NCBI Taxonomy" id="1028752"/>
    <lineage>
        <taxon>Bacteria</taxon>
        <taxon>Pseudomonadati</taxon>
        <taxon>Pseudomonadota</taxon>
        <taxon>Gammaproteobacteria</taxon>
        <taxon>Alteromonadales</taxon>
        <taxon>Shewanellaceae</taxon>
        <taxon>Shewanella</taxon>
    </lineage>
</organism>
<evidence type="ECO:0000313" key="2">
    <source>
        <dbReference type="EMBL" id="QIR13363.1"/>
    </source>
</evidence>
<reference evidence="2 3" key="1">
    <citation type="submission" date="2020-03" db="EMBL/GenBank/DDBJ databases">
        <title>Complete genome sequence of Shewanella sp.</title>
        <authorList>
            <person name="Kim Y.-S."/>
            <person name="Kim S.-J."/>
            <person name="Jung H.-K."/>
            <person name="Kim K.-H."/>
        </authorList>
    </citation>
    <scope>NUCLEOTIDE SEQUENCE [LARGE SCALE GENOMIC DNA]</scope>
    <source>
        <strain evidence="2 3">PN3F2</strain>
    </source>
</reference>
<gene>
    <name evidence="2" type="ORF">HBH39_01690</name>
</gene>
<keyword evidence="1" id="KW-0812">Transmembrane</keyword>